<feature type="region of interest" description="Disordered" evidence="1">
    <location>
        <begin position="1"/>
        <end position="175"/>
    </location>
</feature>
<feature type="compositionally biased region" description="Acidic residues" evidence="1">
    <location>
        <begin position="109"/>
        <end position="127"/>
    </location>
</feature>
<proteinExistence type="predicted"/>
<dbReference type="InterPro" id="IPR009730">
    <property type="entry name" value="MFAP1_C"/>
</dbReference>
<organism evidence="3 4">
    <name type="scientific">Recurvomyces mirabilis</name>
    <dbReference type="NCBI Taxonomy" id="574656"/>
    <lineage>
        <taxon>Eukaryota</taxon>
        <taxon>Fungi</taxon>
        <taxon>Dikarya</taxon>
        <taxon>Ascomycota</taxon>
        <taxon>Pezizomycotina</taxon>
        <taxon>Dothideomycetes</taxon>
        <taxon>Dothideomycetidae</taxon>
        <taxon>Mycosphaerellales</taxon>
        <taxon>Teratosphaeriaceae</taxon>
        <taxon>Recurvomyces</taxon>
    </lineage>
</organism>
<comment type="caution">
    <text evidence="3">The sequence shown here is derived from an EMBL/GenBank/DDBJ whole genome shotgun (WGS) entry which is preliminary data.</text>
</comment>
<feature type="region of interest" description="Disordered" evidence="1">
    <location>
        <begin position="346"/>
        <end position="434"/>
    </location>
</feature>
<keyword evidence="4" id="KW-1185">Reference proteome</keyword>
<reference evidence="3" key="1">
    <citation type="submission" date="2023-07" db="EMBL/GenBank/DDBJ databases">
        <title>Black Yeasts Isolated from many extreme environments.</title>
        <authorList>
            <person name="Coleine C."/>
            <person name="Stajich J.E."/>
            <person name="Selbmann L."/>
        </authorList>
    </citation>
    <scope>NUCLEOTIDE SEQUENCE</scope>
    <source>
        <strain evidence="3">CCFEE 5485</strain>
    </source>
</reference>
<dbReference type="Proteomes" id="UP001274830">
    <property type="component" value="Unassembled WGS sequence"/>
</dbReference>
<sequence>MPPPSSRMTKNTLQPTRYRPGKAEVEPDVSEDESEEDDEAEEVTAKAPAPKASSFPSRKLAVNVTQAGQRIPSGPAKPKPPEEDLEGFVTASESSEDEGGALKDSSDPSNEDDEDESSEEEDSSSDDEPAKPMLRPTFISKAQRAQQGTSSTTTTTKTAEEQSAETERIRKEKADELLQAQLEKDAAAKAAGRKAWDDDAEIDPEDAVDDTDALDPEAELAAWKLRELKRVRRDRAAIEGREKEKEEIERRRNLSVEEREQEDKDFLSLQQGEREGRGKMAFMQKYFHKGAFFSTGENEEDEEVKAVLNRDLAGARFEDETGDKSVLPEYMRIRDMTKLGKKGRTRYKDLRGEDTGRWGMEAGKGREMGRGFEGVDERFRPDDGFGFGFGGGRDGGNGGGGREQTGANSAPLGERRRREGESGEGREGKRARFD</sequence>
<gene>
    <name evidence="3" type="ORF">LTR78_000659</name>
</gene>
<feature type="compositionally biased region" description="Gly residues" evidence="1">
    <location>
        <begin position="385"/>
        <end position="403"/>
    </location>
</feature>
<dbReference type="Pfam" id="PF06991">
    <property type="entry name" value="MFAP1"/>
    <property type="match status" value="1"/>
</dbReference>
<feature type="region of interest" description="Disordered" evidence="1">
    <location>
        <begin position="188"/>
        <end position="214"/>
    </location>
</feature>
<feature type="compositionally biased region" description="Basic and acidic residues" evidence="1">
    <location>
        <begin position="363"/>
        <end position="383"/>
    </location>
</feature>
<feature type="compositionally biased region" description="Low complexity" evidence="1">
    <location>
        <begin position="45"/>
        <end position="59"/>
    </location>
</feature>
<feature type="compositionally biased region" description="Basic and acidic residues" evidence="1">
    <location>
        <begin position="413"/>
        <end position="434"/>
    </location>
</feature>
<name>A0AAE0WYE9_9PEZI</name>
<dbReference type="PANTHER" id="PTHR15327">
    <property type="entry name" value="MICROFIBRIL-ASSOCIATED PROTEIN"/>
    <property type="match status" value="1"/>
</dbReference>
<feature type="compositionally biased region" description="Basic and acidic residues" evidence="1">
    <location>
        <begin position="346"/>
        <end position="356"/>
    </location>
</feature>
<evidence type="ECO:0000313" key="4">
    <source>
        <dbReference type="Proteomes" id="UP001274830"/>
    </source>
</evidence>
<evidence type="ECO:0000259" key="2">
    <source>
        <dbReference type="Pfam" id="PF06991"/>
    </source>
</evidence>
<feature type="compositionally biased region" description="Basic and acidic residues" evidence="1">
    <location>
        <begin position="165"/>
        <end position="175"/>
    </location>
</feature>
<feature type="compositionally biased region" description="Acidic residues" evidence="1">
    <location>
        <begin position="198"/>
        <end position="214"/>
    </location>
</feature>
<feature type="compositionally biased region" description="Acidic residues" evidence="1">
    <location>
        <begin position="26"/>
        <end position="42"/>
    </location>
</feature>
<feature type="compositionally biased region" description="Polar residues" evidence="1">
    <location>
        <begin position="1"/>
        <end position="15"/>
    </location>
</feature>
<dbReference type="AlphaFoldDB" id="A0AAE0WYE9"/>
<dbReference type="InterPro" id="IPR033194">
    <property type="entry name" value="MFAP1"/>
</dbReference>
<feature type="region of interest" description="Disordered" evidence="1">
    <location>
        <begin position="238"/>
        <end position="273"/>
    </location>
</feature>
<dbReference type="EMBL" id="JAUTXT010000001">
    <property type="protein sequence ID" value="KAK3680281.1"/>
    <property type="molecule type" value="Genomic_DNA"/>
</dbReference>
<evidence type="ECO:0000313" key="3">
    <source>
        <dbReference type="EMBL" id="KAK3680281.1"/>
    </source>
</evidence>
<protein>
    <recommendedName>
        <fullName evidence="2">Micro-fibrillar-associated protein 1 C-terminal domain-containing protein</fullName>
    </recommendedName>
</protein>
<accession>A0AAE0WYE9</accession>
<feature type="compositionally biased region" description="Low complexity" evidence="1">
    <location>
        <begin position="142"/>
        <end position="157"/>
    </location>
</feature>
<evidence type="ECO:0000256" key="1">
    <source>
        <dbReference type="SAM" id="MobiDB-lite"/>
    </source>
</evidence>
<feature type="domain" description="Micro-fibrillar-associated protein 1 C-terminal" evidence="2">
    <location>
        <begin position="124"/>
        <end position="355"/>
    </location>
</feature>